<gene>
    <name evidence="1" type="ORF">EDD55_11046</name>
</gene>
<evidence type="ECO:0000313" key="2">
    <source>
        <dbReference type="Proteomes" id="UP000295304"/>
    </source>
</evidence>
<dbReference type="EMBL" id="SLZW01000010">
    <property type="protein sequence ID" value="TCS60572.1"/>
    <property type="molecule type" value="Genomic_DNA"/>
</dbReference>
<protein>
    <submittedName>
        <fullName evidence="1">Uncharacterized protein</fullName>
    </submittedName>
</protein>
<dbReference type="OrthoDB" id="9763435at2"/>
<dbReference type="Proteomes" id="UP000295304">
    <property type="component" value="Unassembled WGS sequence"/>
</dbReference>
<keyword evidence="2" id="KW-1185">Reference proteome</keyword>
<comment type="caution">
    <text evidence="1">The sequence shown here is derived from an EMBL/GenBank/DDBJ whole genome shotgun (WGS) entry which is preliminary data.</text>
</comment>
<evidence type="ECO:0000313" key="1">
    <source>
        <dbReference type="EMBL" id="TCS60572.1"/>
    </source>
</evidence>
<dbReference type="AlphaFoldDB" id="A0A4R3J5L0"/>
<organism evidence="1 2">
    <name type="scientific">Varunaivibrio sulfuroxidans</name>
    <dbReference type="NCBI Taxonomy" id="1773489"/>
    <lineage>
        <taxon>Bacteria</taxon>
        <taxon>Pseudomonadati</taxon>
        <taxon>Pseudomonadota</taxon>
        <taxon>Alphaproteobacteria</taxon>
        <taxon>Rhodospirillales</taxon>
        <taxon>Magnetovibrionaceae</taxon>
        <taxon>Varunaivibrio</taxon>
    </lineage>
</organism>
<sequence length="388" mass="43443">MSTGFPRQVVTPHRKIPLSVPEGMTPVEFFNSAANLRNLADDNGLLRTPEDFLLYRKAIGHSVEFDTSVIFDTSQRILDPLGRPVRRDQLSEREGKVFSRMSHTIIQYMAEEYPDPGETLIMCGEASLDATWPLCKPGVPTIRMIHNHFIAFPQADLMNAPAADPENPNLTDGGHNSLFSYNLSDVYHEFLDVLDLQVLSPMAPKTGALAATGYPQGLPSWVVRGGVDGLAKARFWREYDDVLKGFLDFYRAFFTLVAKPEGAIAADLYFPDQVENVLLFNNHFHAVAKEIRDRIKDDPQFANEIRWRPAYKQIIYRDDEGRFIVTISQNSIGNAITELLGIVVSRIADEEAYARAEPALMEKLFKVRDRLVTVGVGEAINSGGWGAL</sequence>
<reference evidence="1 2" key="1">
    <citation type="submission" date="2019-03" db="EMBL/GenBank/DDBJ databases">
        <title>Genomic Encyclopedia of Type Strains, Phase IV (KMG-IV): sequencing the most valuable type-strain genomes for metagenomic binning, comparative biology and taxonomic classification.</title>
        <authorList>
            <person name="Goeker M."/>
        </authorList>
    </citation>
    <scope>NUCLEOTIDE SEQUENCE [LARGE SCALE GENOMIC DNA]</scope>
    <source>
        <strain evidence="1 2">DSM 101688</strain>
    </source>
</reference>
<proteinExistence type="predicted"/>
<accession>A0A4R3J5L0</accession>
<dbReference type="RefSeq" id="WP_132939885.1">
    <property type="nucleotide sequence ID" value="NZ_CP119676.1"/>
</dbReference>
<name>A0A4R3J5L0_9PROT</name>